<keyword evidence="1" id="KW-0521">NADP</keyword>
<dbReference type="InterPro" id="IPR013154">
    <property type="entry name" value="ADH-like_N"/>
</dbReference>
<dbReference type="SMART" id="SM00829">
    <property type="entry name" value="PKS_ER"/>
    <property type="match status" value="1"/>
</dbReference>
<accession>A0A916TVN7</accession>
<dbReference type="PROSITE" id="PS01162">
    <property type="entry name" value="QOR_ZETA_CRYSTAL"/>
    <property type="match status" value="1"/>
</dbReference>
<dbReference type="Gene3D" id="3.40.50.720">
    <property type="entry name" value="NAD(P)-binding Rossmann-like Domain"/>
    <property type="match status" value="1"/>
</dbReference>
<evidence type="ECO:0000259" key="3">
    <source>
        <dbReference type="SMART" id="SM00829"/>
    </source>
</evidence>
<dbReference type="CDD" id="cd05286">
    <property type="entry name" value="QOR2"/>
    <property type="match status" value="1"/>
</dbReference>
<evidence type="ECO:0000256" key="1">
    <source>
        <dbReference type="ARBA" id="ARBA00022857"/>
    </source>
</evidence>
<dbReference type="AlphaFoldDB" id="A0A916TVN7"/>
<name>A0A916TVN7_9SPHN</name>
<dbReference type="InterPro" id="IPR020843">
    <property type="entry name" value="ER"/>
</dbReference>
<sequence length="331" mass="35360">MARTVLVSTLGGPEVMEMVDIDPGRPGPGELLLRQTAIGLNFADVHYRRGTAPPHSQEKLPMPFSPGLEAVGYVEAIGEGVTGFKVGDRIGYATATYTWGAYTEARLFPADRCFHIPEGISDVDAAALLYRTITVQGMIRQCHVVKPGETILLHAAAGGVGSILSQWAKHLGATVIGTVSAGDKVERAISNGCAHVIVHTEEDFVARTRELTGGKGVDVCYDGVGIALFHRSLAAIRRYGLMVSFGQASGMMEPIAPVDLQFEGLYLTKFSGGTFNEHVDEYQARARDAMAAIQAGVFKLGNHLVYPLSEVKQAHVELESGETVGSLVLVP</sequence>
<dbReference type="EMBL" id="BMHK01000032">
    <property type="protein sequence ID" value="GGC11999.1"/>
    <property type="molecule type" value="Genomic_DNA"/>
</dbReference>
<evidence type="ECO:0000256" key="2">
    <source>
        <dbReference type="ARBA" id="ARBA00023002"/>
    </source>
</evidence>
<dbReference type="GO" id="GO:0008270">
    <property type="term" value="F:zinc ion binding"/>
    <property type="evidence" value="ECO:0007669"/>
    <property type="project" value="InterPro"/>
</dbReference>
<dbReference type="GO" id="GO:0035925">
    <property type="term" value="F:mRNA 3'-UTR AU-rich region binding"/>
    <property type="evidence" value="ECO:0007669"/>
    <property type="project" value="TreeGrafter"/>
</dbReference>
<dbReference type="Gene3D" id="3.90.180.10">
    <property type="entry name" value="Medium-chain alcohol dehydrogenases, catalytic domain"/>
    <property type="match status" value="1"/>
</dbReference>
<dbReference type="InterPro" id="IPR011032">
    <property type="entry name" value="GroES-like_sf"/>
</dbReference>
<dbReference type="Pfam" id="PF00107">
    <property type="entry name" value="ADH_zinc_N"/>
    <property type="match status" value="1"/>
</dbReference>
<dbReference type="Proteomes" id="UP000608154">
    <property type="component" value="Unassembled WGS sequence"/>
</dbReference>
<protein>
    <submittedName>
        <fullName evidence="4">Quinone oxidoreductase</fullName>
    </submittedName>
</protein>
<feature type="domain" description="Enoyl reductase (ER)" evidence="3">
    <location>
        <begin position="11"/>
        <end position="329"/>
    </location>
</feature>
<proteinExistence type="predicted"/>
<gene>
    <name evidence="4" type="primary">qor</name>
    <name evidence="4" type="ORF">GCM10011494_33490</name>
</gene>
<dbReference type="InterPro" id="IPR002364">
    <property type="entry name" value="Quin_OxRdtase/zeta-crystal_CS"/>
</dbReference>
<dbReference type="PANTHER" id="PTHR48106">
    <property type="entry name" value="QUINONE OXIDOREDUCTASE PIG3-RELATED"/>
    <property type="match status" value="1"/>
</dbReference>
<dbReference type="SUPFAM" id="SSF51735">
    <property type="entry name" value="NAD(P)-binding Rossmann-fold domains"/>
    <property type="match status" value="1"/>
</dbReference>
<dbReference type="GO" id="GO:0070402">
    <property type="term" value="F:NADPH binding"/>
    <property type="evidence" value="ECO:0007669"/>
    <property type="project" value="TreeGrafter"/>
</dbReference>
<reference evidence="4" key="1">
    <citation type="journal article" date="2014" name="Int. J. Syst. Evol. Microbiol.">
        <title>Complete genome sequence of Corynebacterium casei LMG S-19264T (=DSM 44701T), isolated from a smear-ripened cheese.</title>
        <authorList>
            <consortium name="US DOE Joint Genome Institute (JGI-PGF)"/>
            <person name="Walter F."/>
            <person name="Albersmeier A."/>
            <person name="Kalinowski J."/>
            <person name="Ruckert C."/>
        </authorList>
    </citation>
    <scope>NUCLEOTIDE SEQUENCE</scope>
    <source>
        <strain evidence="4">CGMCC 1.15095</strain>
    </source>
</reference>
<evidence type="ECO:0000313" key="5">
    <source>
        <dbReference type="Proteomes" id="UP000608154"/>
    </source>
</evidence>
<dbReference type="SUPFAM" id="SSF50129">
    <property type="entry name" value="GroES-like"/>
    <property type="match status" value="1"/>
</dbReference>
<reference evidence="4" key="2">
    <citation type="submission" date="2020-09" db="EMBL/GenBank/DDBJ databases">
        <authorList>
            <person name="Sun Q."/>
            <person name="Zhou Y."/>
        </authorList>
    </citation>
    <scope>NUCLEOTIDE SEQUENCE</scope>
    <source>
        <strain evidence="4">CGMCC 1.15095</strain>
    </source>
</reference>
<keyword evidence="2" id="KW-0560">Oxidoreductase</keyword>
<dbReference type="GO" id="GO:0003960">
    <property type="term" value="F:quinone reductase (NADPH) activity"/>
    <property type="evidence" value="ECO:0007669"/>
    <property type="project" value="InterPro"/>
</dbReference>
<dbReference type="InterPro" id="IPR013149">
    <property type="entry name" value="ADH-like_C"/>
</dbReference>
<dbReference type="PANTHER" id="PTHR48106:SF13">
    <property type="entry name" value="QUINONE OXIDOREDUCTASE-RELATED"/>
    <property type="match status" value="1"/>
</dbReference>
<keyword evidence="5" id="KW-1185">Reference proteome</keyword>
<dbReference type="RefSeq" id="WP_188772710.1">
    <property type="nucleotide sequence ID" value="NZ_BMHK01000032.1"/>
</dbReference>
<dbReference type="InterPro" id="IPR047618">
    <property type="entry name" value="QOR-like"/>
</dbReference>
<dbReference type="GO" id="GO:0005829">
    <property type="term" value="C:cytosol"/>
    <property type="evidence" value="ECO:0007669"/>
    <property type="project" value="TreeGrafter"/>
</dbReference>
<evidence type="ECO:0000313" key="4">
    <source>
        <dbReference type="EMBL" id="GGC11999.1"/>
    </source>
</evidence>
<comment type="caution">
    <text evidence="4">The sequence shown here is derived from an EMBL/GenBank/DDBJ whole genome shotgun (WGS) entry which is preliminary data.</text>
</comment>
<dbReference type="InterPro" id="IPR036291">
    <property type="entry name" value="NAD(P)-bd_dom_sf"/>
</dbReference>
<dbReference type="Pfam" id="PF08240">
    <property type="entry name" value="ADH_N"/>
    <property type="match status" value="1"/>
</dbReference>
<organism evidence="4 5">
    <name type="scientific">Novosphingobium endophyticum</name>
    <dbReference type="NCBI Taxonomy" id="1955250"/>
    <lineage>
        <taxon>Bacteria</taxon>
        <taxon>Pseudomonadati</taxon>
        <taxon>Pseudomonadota</taxon>
        <taxon>Alphaproteobacteria</taxon>
        <taxon>Sphingomonadales</taxon>
        <taxon>Sphingomonadaceae</taxon>
        <taxon>Novosphingobium</taxon>
    </lineage>
</organism>